<accession>A0A953I5J3</accession>
<evidence type="ECO:0000256" key="4">
    <source>
        <dbReference type="ARBA" id="ARBA00017858"/>
    </source>
</evidence>
<keyword evidence="8 13" id="KW-0547">Nucleotide-binding</keyword>
<dbReference type="InterPro" id="IPR013750">
    <property type="entry name" value="GHMP_kinase_C_dom"/>
</dbReference>
<dbReference type="Pfam" id="PF00288">
    <property type="entry name" value="GHMP_kinases_N"/>
    <property type="match status" value="1"/>
</dbReference>
<proteinExistence type="inferred from homology"/>
<evidence type="ECO:0000313" key="17">
    <source>
        <dbReference type="Proteomes" id="UP000732377"/>
    </source>
</evidence>
<evidence type="ECO:0000256" key="9">
    <source>
        <dbReference type="ARBA" id="ARBA00022777"/>
    </source>
</evidence>
<feature type="domain" description="GHMP kinase C-terminal" evidence="15">
    <location>
        <begin position="211"/>
        <end position="285"/>
    </location>
</feature>
<dbReference type="InterPro" id="IPR000870">
    <property type="entry name" value="Homoserine_kinase"/>
</dbReference>
<evidence type="ECO:0000256" key="12">
    <source>
        <dbReference type="ARBA" id="ARBA00049954"/>
    </source>
</evidence>
<gene>
    <name evidence="13" type="primary">thrB</name>
    <name evidence="16" type="ORF">CWE10_01370</name>
</gene>
<dbReference type="PIRSF" id="PIRSF000676">
    <property type="entry name" value="Homoser_kin"/>
    <property type="match status" value="1"/>
</dbReference>
<keyword evidence="5 13" id="KW-0028">Amino-acid biosynthesis</keyword>
<protein>
    <recommendedName>
        <fullName evidence="4 13">Homoserine kinase</fullName>
        <shortName evidence="13">HK</shortName>
        <shortName evidence="13">HSK</shortName>
        <ecNumber evidence="3 13">2.7.1.39</ecNumber>
    </recommendedName>
</protein>
<dbReference type="GO" id="GO:0009088">
    <property type="term" value="P:threonine biosynthetic process"/>
    <property type="evidence" value="ECO:0007669"/>
    <property type="project" value="UniProtKB-UniRule"/>
</dbReference>
<dbReference type="RefSeq" id="WP_273377546.1">
    <property type="nucleotide sequence ID" value="NZ_JACSIR010000030.1"/>
</dbReference>
<sequence length="324" mass="34075">MVRVSVPATSANLGPGFDTLGVALELRNVIEMDETGIDDVVIEVEGAGAGALEDPGRNMVYQAARLVFQRLGYEPNGLLIREKVAIPVARGMGSSAAAIVGGLVAANALVQKRTGGPGLDREELLRMAVAIEGHPDNVTPALLGGFTVSCMDPDRGPLYLRFPPPRGLRAVVVMPEVQIKGRKTEQSRGVLPAQVSLRDAVYNLNRTALLVAAVAQGRTDLLRVAMQDRLHQPYRAALVPGMRSVFEAALSAGALGVALSGAGPSVIALVAESAEPVALAMEAAFQWAGSNARSLTMDLAREGARVLSGPGREQDMLDRPPHWG</sequence>
<comment type="subcellular location">
    <subcellularLocation>
        <location evidence="13">Cytoplasm</location>
    </subcellularLocation>
</comment>
<dbReference type="Proteomes" id="UP000732377">
    <property type="component" value="Unassembled WGS sequence"/>
</dbReference>
<dbReference type="Gene3D" id="3.30.70.890">
    <property type="entry name" value="GHMP kinase, C-terminal domain"/>
    <property type="match status" value="1"/>
</dbReference>
<dbReference type="InterPro" id="IPR020568">
    <property type="entry name" value="Ribosomal_Su5_D2-typ_SF"/>
</dbReference>
<comment type="similarity">
    <text evidence="2 13">Belongs to the GHMP kinase family. Homoserine kinase subfamily.</text>
</comment>
<evidence type="ECO:0000256" key="10">
    <source>
        <dbReference type="ARBA" id="ARBA00022840"/>
    </source>
</evidence>
<dbReference type="PANTHER" id="PTHR20861">
    <property type="entry name" value="HOMOSERINE/4-DIPHOSPHOCYTIDYL-2-C-METHYL-D-ERYTHRITOL KINASE"/>
    <property type="match status" value="1"/>
</dbReference>
<dbReference type="PANTHER" id="PTHR20861:SF1">
    <property type="entry name" value="HOMOSERINE KINASE"/>
    <property type="match status" value="1"/>
</dbReference>
<evidence type="ECO:0000259" key="14">
    <source>
        <dbReference type="Pfam" id="PF00288"/>
    </source>
</evidence>
<dbReference type="InterPro" id="IPR006203">
    <property type="entry name" value="GHMP_knse_ATP-bd_CS"/>
</dbReference>
<organism evidence="16 17">
    <name type="scientific">Symbiobacterium thermophilum</name>
    <dbReference type="NCBI Taxonomy" id="2734"/>
    <lineage>
        <taxon>Bacteria</taxon>
        <taxon>Bacillati</taxon>
        <taxon>Bacillota</taxon>
        <taxon>Clostridia</taxon>
        <taxon>Eubacteriales</taxon>
        <taxon>Symbiobacteriaceae</taxon>
        <taxon>Symbiobacterium</taxon>
    </lineage>
</organism>
<evidence type="ECO:0000256" key="3">
    <source>
        <dbReference type="ARBA" id="ARBA00012078"/>
    </source>
</evidence>
<reference evidence="16" key="1">
    <citation type="submission" date="2017-11" db="EMBL/GenBank/DDBJ databases">
        <title>Three new genomes from thermophilic consortium.</title>
        <authorList>
            <person name="Quaggio R."/>
            <person name="Amgarten D."/>
            <person name="Setubal J.C."/>
        </authorList>
    </citation>
    <scope>NUCLEOTIDE SEQUENCE</scope>
    <source>
        <strain evidence="16">ZCTH01-B2</strain>
    </source>
</reference>
<comment type="pathway">
    <text evidence="1 13">Amino-acid biosynthesis; L-threonine biosynthesis; L-threonine from L-aspartate: step 4/5.</text>
</comment>
<dbReference type="PRINTS" id="PR00958">
    <property type="entry name" value="HOMSERKINASE"/>
</dbReference>
<evidence type="ECO:0000256" key="6">
    <source>
        <dbReference type="ARBA" id="ARBA00022679"/>
    </source>
</evidence>
<dbReference type="SUPFAM" id="SSF54211">
    <property type="entry name" value="Ribosomal protein S5 domain 2-like"/>
    <property type="match status" value="1"/>
</dbReference>
<dbReference type="GO" id="GO:0005524">
    <property type="term" value="F:ATP binding"/>
    <property type="evidence" value="ECO:0007669"/>
    <property type="project" value="UniProtKB-UniRule"/>
</dbReference>
<dbReference type="HAMAP" id="MF_00384">
    <property type="entry name" value="Homoser_kinase"/>
    <property type="match status" value="1"/>
</dbReference>
<evidence type="ECO:0000256" key="1">
    <source>
        <dbReference type="ARBA" id="ARBA00005015"/>
    </source>
</evidence>
<dbReference type="InterPro" id="IPR014721">
    <property type="entry name" value="Ribsml_uS5_D2-typ_fold_subgr"/>
</dbReference>
<keyword evidence="9 13" id="KW-0418">Kinase</keyword>
<evidence type="ECO:0000256" key="7">
    <source>
        <dbReference type="ARBA" id="ARBA00022697"/>
    </source>
</evidence>
<comment type="catalytic activity">
    <reaction evidence="11 13">
        <text>L-homoserine + ATP = O-phospho-L-homoserine + ADP + H(+)</text>
        <dbReference type="Rhea" id="RHEA:13985"/>
        <dbReference type="ChEBI" id="CHEBI:15378"/>
        <dbReference type="ChEBI" id="CHEBI:30616"/>
        <dbReference type="ChEBI" id="CHEBI:57476"/>
        <dbReference type="ChEBI" id="CHEBI:57590"/>
        <dbReference type="ChEBI" id="CHEBI:456216"/>
        <dbReference type="EC" id="2.7.1.39"/>
    </reaction>
</comment>
<comment type="function">
    <text evidence="12 13">Catalyzes the ATP-dependent phosphorylation of L-homoserine to L-homoserine phosphate.</text>
</comment>
<evidence type="ECO:0000256" key="11">
    <source>
        <dbReference type="ARBA" id="ARBA00049375"/>
    </source>
</evidence>
<evidence type="ECO:0000256" key="5">
    <source>
        <dbReference type="ARBA" id="ARBA00022605"/>
    </source>
</evidence>
<dbReference type="PROSITE" id="PS00627">
    <property type="entry name" value="GHMP_KINASES_ATP"/>
    <property type="match status" value="1"/>
</dbReference>
<dbReference type="AlphaFoldDB" id="A0A953I5J3"/>
<dbReference type="InterPro" id="IPR006204">
    <property type="entry name" value="GHMP_kinase_N_dom"/>
</dbReference>
<dbReference type="NCBIfam" id="TIGR00191">
    <property type="entry name" value="thrB"/>
    <property type="match status" value="1"/>
</dbReference>
<keyword evidence="7 13" id="KW-0791">Threonine biosynthesis</keyword>
<name>A0A953I5J3_SYMTR</name>
<keyword evidence="6 13" id="KW-0808">Transferase</keyword>
<evidence type="ECO:0000256" key="13">
    <source>
        <dbReference type="HAMAP-Rule" id="MF_00384"/>
    </source>
</evidence>
<keyword evidence="10 13" id="KW-0067">ATP-binding</keyword>
<dbReference type="SUPFAM" id="SSF55060">
    <property type="entry name" value="GHMP Kinase, C-terminal domain"/>
    <property type="match status" value="1"/>
</dbReference>
<dbReference type="InterPro" id="IPR036554">
    <property type="entry name" value="GHMP_kinase_C_sf"/>
</dbReference>
<dbReference type="GO" id="GO:0005737">
    <property type="term" value="C:cytoplasm"/>
    <property type="evidence" value="ECO:0007669"/>
    <property type="project" value="UniProtKB-SubCell"/>
</dbReference>
<evidence type="ECO:0000256" key="8">
    <source>
        <dbReference type="ARBA" id="ARBA00022741"/>
    </source>
</evidence>
<evidence type="ECO:0000259" key="15">
    <source>
        <dbReference type="Pfam" id="PF08544"/>
    </source>
</evidence>
<dbReference type="GO" id="GO:0004413">
    <property type="term" value="F:homoserine kinase activity"/>
    <property type="evidence" value="ECO:0007669"/>
    <property type="project" value="UniProtKB-UniRule"/>
</dbReference>
<feature type="binding site" evidence="13">
    <location>
        <begin position="87"/>
        <end position="97"/>
    </location>
    <ligand>
        <name>ATP</name>
        <dbReference type="ChEBI" id="CHEBI:30616"/>
    </ligand>
</feature>
<feature type="domain" description="GHMP kinase N-terminal" evidence="14">
    <location>
        <begin position="58"/>
        <end position="145"/>
    </location>
</feature>
<keyword evidence="13" id="KW-0963">Cytoplasm</keyword>
<dbReference type="EC" id="2.7.1.39" evidence="3 13"/>
<comment type="caution">
    <text evidence="16">The sequence shown here is derived from an EMBL/GenBank/DDBJ whole genome shotgun (WGS) entry which is preliminary data.</text>
</comment>
<evidence type="ECO:0000256" key="2">
    <source>
        <dbReference type="ARBA" id="ARBA00007370"/>
    </source>
</evidence>
<dbReference type="EMBL" id="PIUK01000005">
    <property type="protein sequence ID" value="MBY6274858.1"/>
    <property type="molecule type" value="Genomic_DNA"/>
</dbReference>
<dbReference type="Pfam" id="PF08544">
    <property type="entry name" value="GHMP_kinases_C"/>
    <property type="match status" value="1"/>
</dbReference>
<dbReference type="Gene3D" id="3.30.230.10">
    <property type="match status" value="1"/>
</dbReference>
<evidence type="ECO:0000313" key="16">
    <source>
        <dbReference type="EMBL" id="MBY6274858.1"/>
    </source>
</evidence>